<dbReference type="InterPro" id="IPR011006">
    <property type="entry name" value="CheY-like_superfamily"/>
</dbReference>
<dbReference type="SMART" id="SM00448">
    <property type="entry name" value="REC"/>
    <property type="match status" value="1"/>
</dbReference>
<evidence type="ECO:0000313" key="5">
    <source>
        <dbReference type="Proteomes" id="UP000664628"/>
    </source>
</evidence>
<evidence type="ECO:0000259" key="3">
    <source>
        <dbReference type="PROSITE" id="PS50110"/>
    </source>
</evidence>
<feature type="modified residue" description="4-aspartylphosphate" evidence="2">
    <location>
        <position position="59"/>
    </location>
</feature>
<proteinExistence type="predicted"/>
<evidence type="ECO:0000256" key="1">
    <source>
        <dbReference type="ARBA" id="ARBA00022553"/>
    </source>
</evidence>
<dbReference type="Gene3D" id="3.40.50.2300">
    <property type="match status" value="1"/>
</dbReference>
<dbReference type="InterPro" id="IPR050595">
    <property type="entry name" value="Bact_response_regulator"/>
</dbReference>
<feature type="domain" description="Response regulatory" evidence="3">
    <location>
        <begin position="6"/>
        <end position="126"/>
    </location>
</feature>
<evidence type="ECO:0000313" key="4">
    <source>
        <dbReference type="EMBL" id="MBO0952945.1"/>
    </source>
</evidence>
<organism evidence="4 5">
    <name type="scientific">Fibrella forsythiae</name>
    <dbReference type="NCBI Taxonomy" id="2817061"/>
    <lineage>
        <taxon>Bacteria</taxon>
        <taxon>Pseudomonadati</taxon>
        <taxon>Bacteroidota</taxon>
        <taxon>Cytophagia</taxon>
        <taxon>Cytophagales</taxon>
        <taxon>Spirosomataceae</taxon>
        <taxon>Fibrella</taxon>
    </lineage>
</organism>
<reference evidence="4 5" key="1">
    <citation type="submission" date="2021-03" db="EMBL/GenBank/DDBJ databases">
        <title>Fibrella sp. HMF5405 genome sequencing and assembly.</title>
        <authorList>
            <person name="Kang H."/>
            <person name="Kim H."/>
            <person name="Bae S."/>
            <person name="Joh K."/>
        </authorList>
    </citation>
    <scope>NUCLEOTIDE SEQUENCE [LARGE SCALE GENOMIC DNA]</scope>
    <source>
        <strain evidence="4 5">HMF5405</strain>
    </source>
</reference>
<sequence length="134" mass="15236">MNTPNLVCVVDDNEDYLFLLQSLFHRWLPTYQVRCFVGGQAFVNVLPQLESAPGLILLDRHMPVMNGHQTLEHIRRHPLTATTPVVMMSALASAHERAGCYRSGANSFLLKPLDLMSMKDTLTLLCHYWLEVNQ</sequence>
<dbReference type="EMBL" id="JAFMYW010000016">
    <property type="protein sequence ID" value="MBO0952945.1"/>
    <property type="molecule type" value="Genomic_DNA"/>
</dbReference>
<dbReference type="InterPro" id="IPR001789">
    <property type="entry name" value="Sig_transdc_resp-reg_receiver"/>
</dbReference>
<comment type="caution">
    <text evidence="4">The sequence shown here is derived from an EMBL/GenBank/DDBJ whole genome shotgun (WGS) entry which is preliminary data.</text>
</comment>
<keyword evidence="5" id="KW-1185">Reference proteome</keyword>
<evidence type="ECO:0000256" key="2">
    <source>
        <dbReference type="PROSITE-ProRule" id="PRU00169"/>
    </source>
</evidence>
<keyword evidence="1 2" id="KW-0597">Phosphoprotein</keyword>
<gene>
    <name evidence="4" type="ORF">J2I46_30510</name>
</gene>
<accession>A0ABS3JSG7</accession>
<dbReference type="Pfam" id="PF00072">
    <property type="entry name" value="Response_reg"/>
    <property type="match status" value="1"/>
</dbReference>
<dbReference type="PANTHER" id="PTHR44591:SF3">
    <property type="entry name" value="RESPONSE REGULATORY DOMAIN-CONTAINING PROTEIN"/>
    <property type="match status" value="1"/>
</dbReference>
<dbReference type="Proteomes" id="UP000664628">
    <property type="component" value="Unassembled WGS sequence"/>
</dbReference>
<dbReference type="SUPFAM" id="SSF52172">
    <property type="entry name" value="CheY-like"/>
    <property type="match status" value="1"/>
</dbReference>
<name>A0ABS3JSG7_9BACT</name>
<dbReference type="PANTHER" id="PTHR44591">
    <property type="entry name" value="STRESS RESPONSE REGULATOR PROTEIN 1"/>
    <property type="match status" value="1"/>
</dbReference>
<dbReference type="RefSeq" id="WP_207332897.1">
    <property type="nucleotide sequence ID" value="NZ_JAFMYW010000016.1"/>
</dbReference>
<dbReference type="PROSITE" id="PS50110">
    <property type="entry name" value="RESPONSE_REGULATORY"/>
    <property type="match status" value="1"/>
</dbReference>
<protein>
    <submittedName>
        <fullName evidence="4">Response regulator</fullName>
    </submittedName>
</protein>